<feature type="region of interest" description="Disordered" evidence="1">
    <location>
        <begin position="1"/>
        <end position="59"/>
    </location>
</feature>
<reference evidence="2 3" key="1">
    <citation type="submission" date="2024-07" db="EMBL/GenBank/DDBJ databases">
        <title>Section-level genome sequencing and comparative genomics of Aspergillus sections Usti and Cavernicolus.</title>
        <authorList>
            <consortium name="Lawrence Berkeley National Laboratory"/>
            <person name="Nybo J.L."/>
            <person name="Vesth T.C."/>
            <person name="Theobald S."/>
            <person name="Frisvad J.C."/>
            <person name="Larsen T.O."/>
            <person name="Kjaerboelling I."/>
            <person name="Rothschild-Mancinelli K."/>
            <person name="Lyhne E.K."/>
            <person name="Kogle M.E."/>
            <person name="Barry K."/>
            <person name="Clum A."/>
            <person name="Na H."/>
            <person name="Ledsgaard L."/>
            <person name="Lin J."/>
            <person name="Lipzen A."/>
            <person name="Kuo A."/>
            <person name="Riley R."/>
            <person name="Mondo S."/>
            <person name="Labutti K."/>
            <person name="Haridas S."/>
            <person name="Pangalinan J."/>
            <person name="Salamov A.A."/>
            <person name="Simmons B.A."/>
            <person name="Magnuson J.K."/>
            <person name="Chen J."/>
            <person name="Drula E."/>
            <person name="Henrissat B."/>
            <person name="Wiebenga A."/>
            <person name="Lubbers R.J."/>
            <person name="Gomes A.C."/>
            <person name="Makela M.R."/>
            <person name="Stajich J."/>
            <person name="Grigoriev I.V."/>
            <person name="Mortensen U.H."/>
            <person name="De Vries R.P."/>
            <person name="Baker S.E."/>
            <person name="Andersen M.R."/>
        </authorList>
    </citation>
    <scope>NUCLEOTIDE SEQUENCE [LARGE SCALE GENOMIC DNA]</scope>
    <source>
        <strain evidence="2 3">CBS 209.92</strain>
    </source>
</reference>
<dbReference type="Proteomes" id="UP001610563">
    <property type="component" value="Unassembled WGS sequence"/>
</dbReference>
<feature type="compositionally biased region" description="Basic residues" evidence="1">
    <location>
        <begin position="49"/>
        <end position="59"/>
    </location>
</feature>
<keyword evidence="3" id="KW-1185">Reference proteome</keyword>
<dbReference type="EMBL" id="JBFTWV010000019">
    <property type="protein sequence ID" value="KAL2797378.1"/>
    <property type="molecule type" value="Genomic_DNA"/>
</dbReference>
<evidence type="ECO:0000313" key="3">
    <source>
        <dbReference type="Proteomes" id="UP001610563"/>
    </source>
</evidence>
<sequence length="59" mass="6900">MRRTAAGPRGRCVGRRFRSSWRSDWQPRILSEKSDQKSRAKRGGDKQSKGKRASRIKKR</sequence>
<protein>
    <submittedName>
        <fullName evidence="2">Uncharacterized protein</fullName>
    </submittedName>
</protein>
<comment type="caution">
    <text evidence="2">The sequence shown here is derived from an EMBL/GenBank/DDBJ whole genome shotgun (WGS) entry which is preliminary data.</text>
</comment>
<accession>A0ABR4GEB3</accession>
<name>A0ABR4GEB3_9EURO</name>
<feature type="non-terminal residue" evidence="2">
    <location>
        <position position="59"/>
    </location>
</feature>
<organism evidence="2 3">
    <name type="scientific">Aspergillus keveii</name>
    <dbReference type="NCBI Taxonomy" id="714993"/>
    <lineage>
        <taxon>Eukaryota</taxon>
        <taxon>Fungi</taxon>
        <taxon>Dikarya</taxon>
        <taxon>Ascomycota</taxon>
        <taxon>Pezizomycotina</taxon>
        <taxon>Eurotiomycetes</taxon>
        <taxon>Eurotiomycetidae</taxon>
        <taxon>Eurotiales</taxon>
        <taxon>Aspergillaceae</taxon>
        <taxon>Aspergillus</taxon>
        <taxon>Aspergillus subgen. Nidulantes</taxon>
    </lineage>
</organism>
<gene>
    <name evidence="2" type="ORF">BJX66DRAFT_297724</name>
</gene>
<evidence type="ECO:0000313" key="2">
    <source>
        <dbReference type="EMBL" id="KAL2797378.1"/>
    </source>
</evidence>
<feature type="compositionally biased region" description="Basic and acidic residues" evidence="1">
    <location>
        <begin position="30"/>
        <end position="48"/>
    </location>
</feature>
<evidence type="ECO:0000256" key="1">
    <source>
        <dbReference type="SAM" id="MobiDB-lite"/>
    </source>
</evidence>
<proteinExistence type="predicted"/>